<dbReference type="PANTHER" id="PTHR43649">
    <property type="entry name" value="ARABINOSE-BINDING PROTEIN-RELATED"/>
    <property type="match status" value="1"/>
</dbReference>
<dbReference type="RefSeq" id="WP_262683994.1">
    <property type="nucleotide sequence ID" value="NZ_JAOQIO010000032.1"/>
</dbReference>
<dbReference type="Proteomes" id="UP001652445">
    <property type="component" value="Unassembled WGS sequence"/>
</dbReference>
<dbReference type="InterPro" id="IPR050490">
    <property type="entry name" value="Bact_solute-bd_prot1"/>
</dbReference>
<evidence type="ECO:0000256" key="1">
    <source>
        <dbReference type="ARBA" id="ARBA00022475"/>
    </source>
</evidence>
<name>A0ABT2UG10_9BACL</name>
<organism evidence="7 8">
    <name type="scientific">Paenibacillus baimaensis</name>
    <dbReference type="NCBI Taxonomy" id="2982185"/>
    <lineage>
        <taxon>Bacteria</taxon>
        <taxon>Bacillati</taxon>
        <taxon>Bacillota</taxon>
        <taxon>Bacilli</taxon>
        <taxon>Bacillales</taxon>
        <taxon>Paenibacillaceae</taxon>
        <taxon>Paenibacillus</taxon>
    </lineage>
</organism>
<dbReference type="Pfam" id="PF01547">
    <property type="entry name" value="SBP_bac_1"/>
    <property type="match status" value="1"/>
</dbReference>
<evidence type="ECO:0000313" key="7">
    <source>
        <dbReference type="EMBL" id="MCU6792609.1"/>
    </source>
</evidence>
<evidence type="ECO:0000256" key="6">
    <source>
        <dbReference type="SAM" id="SignalP"/>
    </source>
</evidence>
<evidence type="ECO:0000256" key="5">
    <source>
        <dbReference type="ARBA" id="ARBA00023288"/>
    </source>
</evidence>
<evidence type="ECO:0000256" key="3">
    <source>
        <dbReference type="ARBA" id="ARBA00023136"/>
    </source>
</evidence>
<keyword evidence="1" id="KW-1003">Cell membrane</keyword>
<keyword evidence="2 6" id="KW-0732">Signal</keyword>
<dbReference type="PROSITE" id="PS51257">
    <property type="entry name" value="PROKAR_LIPOPROTEIN"/>
    <property type="match status" value="1"/>
</dbReference>
<comment type="caution">
    <text evidence="7">The sequence shown here is derived from an EMBL/GenBank/DDBJ whole genome shotgun (WGS) entry which is preliminary data.</text>
</comment>
<keyword evidence="3" id="KW-0472">Membrane</keyword>
<feature type="signal peptide" evidence="6">
    <location>
        <begin position="1"/>
        <end position="22"/>
    </location>
</feature>
<evidence type="ECO:0000256" key="2">
    <source>
        <dbReference type="ARBA" id="ARBA00022729"/>
    </source>
</evidence>
<evidence type="ECO:0000313" key="8">
    <source>
        <dbReference type="Proteomes" id="UP001652445"/>
    </source>
</evidence>
<dbReference type="SUPFAM" id="SSF53850">
    <property type="entry name" value="Periplasmic binding protein-like II"/>
    <property type="match status" value="1"/>
</dbReference>
<accession>A0ABT2UG10</accession>
<dbReference type="EMBL" id="JAOQIO010000032">
    <property type="protein sequence ID" value="MCU6792609.1"/>
    <property type="molecule type" value="Genomic_DNA"/>
</dbReference>
<dbReference type="Gene3D" id="3.40.190.10">
    <property type="entry name" value="Periplasmic binding protein-like II"/>
    <property type="match status" value="1"/>
</dbReference>
<feature type="chain" id="PRO_5045642290" evidence="6">
    <location>
        <begin position="23"/>
        <end position="460"/>
    </location>
</feature>
<proteinExistence type="predicted"/>
<protein>
    <submittedName>
        <fullName evidence="7">Extracellular solute-binding protein</fullName>
    </submittedName>
</protein>
<keyword evidence="5" id="KW-0449">Lipoprotein</keyword>
<dbReference type="PANTHER" id="PTHR43649:SF33">
    <property type="entry name" value="POLYGALACTURONAN_RHAMNOGALACTURONAN-BINDING PROTEIN YTCQ"/>
    <property type="match status" value="1"/>
</dbReference>
<reference evidence="7 8" key="1">
    <citation type="submission" date="2022-09" db="EMBL/GenBank/DDBJ databases">
        <authorList>
            <person name="Han X.L."/>
            <person name="Wang Q."/>
            <person name="Lu T."/>
        </authorList>
    </citation>
    <scope>NUCLEOTIDE SEQUENCE [LARGE SCALE GENOMIC DNA]</scope>
    <source>
        <strain evidence="7 8">WQ 127069</strain>
    </source>
</reference>
<evidence type="ECO:0000256" key="4">
    <source>
        <dbReference type="ARBA" id="ARBA00023139"/>
    </source>
</evidence>
<keyword evidence="4" id="KW-0564">Palmitate</keyword>
<gene>
    <name evidence="7" type="ORF">OB236_10805</name>
</gene>
<sequence>MKKHTFAFLLSVVMVVSIIVSGCSDNKPSAANTTGGAKGGNDEKVELTLWATPTGLGKDGQKAGEWISQDLVAEFNKIYPNVKINVELIPFDGIQEKISVAAASKTLPNIYFDVPNRILPLSQLGVIEPLDDILSPKDLDAVRSNPDMMKLVSLNNQIIIMPLAATPVTILVNKSMWAKANALDLLPKDEFRTWTLDEFKAALKAVADPKNNKYGFTMYALNEQGDELYNNTLMTHGVKLFNDNYSKYLAAENPKTEQVMTFFKSLVDEGLVNPHPETLSTTNANDFFYQGKNGMVVASPAVVQNIKAKIKDGSIKEPFDYMFVNFPSEVKGTSGIKLALGNGTIFKDQDPNKVKWAKIFFKWAINDTEMFFNAQKIMKSVGDAPAWTKEDKEWGFLTTLLTKSGQWPLIDPLTKVKGFTEMRAAMYPEMQRMFINAATPKQTVDNISKKFNDITQKYNK</sequence>
<keyword evidence="8" id="KW-1185">Reference proteome</keyword>
<dbReference type="InterPro" id="IPR006059">
    <property type="entry name" value="SBP"/>
</dbReference>